<evidence type="ECO:0000313" key="11">
    <source>
        <dbReference type="EMBL" id="SEH41574.1"/>
    </source>
</evidence>
<evidence type="ECO:0000256" key="5">
    <source>
        <dbReference type="ARBA" id="ARBA00022777"/>
    </source>
</evidence>
<comment type="catalytic activity">
    <reaction evidence="8">
        <text>L-seryl-[protein] + ATP = O-phospho-L-seryl-[protein] + ADP + H(+)</text>
        <dbReference type="Rhea" id="RHEA:17989"/>
        <dbReference type="Rhea" id="RHEA-COMP:9863"/>
        <dbReference type="Rhea" id="RHEA-COMP:11604"/>
        <dbReference type="ChEBI" id="CHEBI:15378"/>
        <dbReference type="ChEBI" id="CHEBI:29999"/>
        <dbReference type="ChEBI" id="CHEBI:30616"/>
        <dbReference type="ChEBI" id="CHEBI:83421"/>
        <dbReference type="ChEBI" id="CHEBI:456216"/>
        <dbReference type="EC" id="2.7.11.1"/>
    </reaction>
</comment>
<evidence type="ECO:0000256" key="3">
    <source>
        <dbReference type="ARBA" id="ARBA00022679"/>
    </source>
</evidence>
<evidence type="ECO:0000256" key="6">
    <source>
        <dbReference type="ARBA" id="ARBA00022840"/>
    </source>
</evidence>
<keyword evidence="6" id="KW-0067">ATP-binding</keyword>
<keyword evidence="4" id="KW-0547">Nucleotide-binding</keyword>
<dbReference type="Gene3D" id="1.10.510.10">
    <property type="entry name" value="Transferase(Phosphotransferase) domain 1"/>
    <property type="match status" value="1"/>
</dbReference>
<evidence type="ECO:0000256" key="8">
    <source>
        <dbReference type="ARBA" id="ARBA00048679"/>
    </source>
</evidence>
<evidence type="ECO:0000256" key="2">
    <source>
        <dbReference type="ARBA" id="ARBA00022527"/>
    </source>
</evidence>
<dbReference type="InterPro" id="IPR011009">
    <property type="entry name" value="Kinase-like_dom_sf"/>
</dbReference>
<dbReference type="GO" id="GO:0004674">
    <property type="term" value="F:protein serine/threonine kinase activity"/>
    <property type="evidence" value="ECO:0007669"/>
    <property type="project" value="UniProtKB-KW"/>
</dbReference>
<keyword evidence="2" id="KW-0723">Serine/threonine-protein kinase</keyword>
<organism evidence="11 12">
    <name type="scientific">Halopenitus malekzadehii</name>
    <dbReference type="NCBI Taxonomy" id="1267564"/>
    <lineage>
        <taxon>Archaea</taxon>
        <taxon>Methanobacteriati</taxon>
        <taxon>Methanobacteriota</taxon>
        <taxon>Stenosarchaea group</taxon>
        <taxon>Halobacteria</taxon>
        <taxon>Halobacteriales</taxon>
        <taxon>Haloferacaceae</taxon>
        <taxon>Halopenitus</taxon>
    </lineage>
</organism>
<keyword evidence="12" id="KW-1185">Reference proteome</keyword>
<dbReference type="Pfam" id="PF01163">
    <property type="entry name" value="RIO1"/>
    <property type="match status" value="1"/>
</dbReference>
<protein>
    <recommendedName>
        <fullName evidence="1">non-specific serine/threonine protein kinase</fullName>
        <ecNumber evidence="1">2.7.11.1</ecNumber>
    </recommendedName>
</protein>
<dbReference type="EMBL" id="FNWU01000001">
    <property type="protein sequence ID" value="SEH41574.1"/>
    <property type="molecule type" value="Genomic_DNA"/>
</dbReference>
<feature type="compositionally biased region" description="Basic and acidic residues" evidence="9">
    <location>
        <begin position="255"/>
        <end position="272"/>
    </location>
</feature>
<dbReference type="AlphaFoldDB" id="A0A1H6I277"/>
<dbReference type="OrthoDB" id="192798at2157"/>
<evidence type="ECO:0000256" key="7">
    <source>
        <dbReference type="ARBA" id="ARBA00047899"/>
    </source>
</evidence>
<comment type="catalytic activity">
    <reaction evidence="7">
        <text>L-threonyl-[protein] + ATP = O-phospho-L-threonyl-[protein] + ADP + H(+)</text>
        <dbReference type="Rhea" id="RHEA:46608"/>
        <dbReference type="Rhea" id="RHEA-COMP:11060"/>
        <dbReference type="Rhea" id="RHEA-COMP:11605"/>
        <dbReference type="ChEBI" id="CHEBI:15378"/>
        <dbReference type="ChEBI" id="CHEBI:30013"/>
        <dbReference type="ChEBI" id="CHEBI:30616"/>
        <dbReference type="ChEBI" id="CHEBI:61977"/>
        <dbReference type="ChEBI" id="CHEBI:456216"/>
        <dbReference type="EC" id="2.7.11.1"/>
    </reaction>
</comment>
<dbReference type="Proteomes" id="UP000199215">
    <property type="component" value="Unassembled WGS sequence"/>
</dbReference>
<name>A0A1H6I277_9EURY</name>
<dbReference type="STRING" id="1267564.SAMN05192561_101798"/>
<proteinExistence type="predicted"/>
<reference evidence="11 12" key="1">
    <citation type="submission" date="2016-10" db="EMBL/GenBank/DDBJ databases">
        <authorList>
            <person name="de Groot N.N."/>
        </authorList>
    </citation>
    <scope>NUCLEOTIDE SEQUENCE [LARGE SCALE GENOMIC DNA]</scope>
    <source>
        <strain evidence="11 12">IBRC-M10418</strain>
    </source>
</reference>
<evidence type="ECO:0000313" key="12">
    <source>
        <dbReference type="Proteomes" id="UP000199215"/>
    </source>
</evidence>
<accession>A0A1H6I277</accession>
<gene>
    <name evidence="11" type="ORF">SAMN05192561_101798</name>
</gene>
<feature type="domain" description="RIO-type" evidence="10">
    <location>
        <begin position="94"/>
        <end position="195"/>
    </location>
</feature>
<evidence type="ECO:0000256" key="4">
    <source>
        <dbReference type="ARBA" id="ARBA00022741"/>
    </source>
</evidence>
<sequence>MELQRLVRGRIDWPQIERVAVDLAERYGRETVHVRFLDADNWLSTPMVLDDDRFVKVITKQNTLVHALFTTGRNLGAFSSGTEGFFERFETPYEMARHELEATRKLRELGINAPDPIEALEIDGLGVLVLEYLPEFRSLDELDTDRERELAPALFETLRTVHDAGLAHGDLRAENVLILDGEIYVIDATNVADDARDDARAYDLASAIASLEPLIGPRETIAAALTAYTTTELLDARRFLDFVALRPDHDFDATGLKGELEKRATRSREAERGNAVGGETESGGPASIDEERPRS</sequence>
<evidence type="ECO:0000259" key="10">
    <source>
        <dbReference type="Pfam" id="PF01163"/>
    </source>
</evidence>
<evidence type="ECO:0000256" key="9">
    <source>
        <dbReference type="SAM" id="MobiDB-lite"/>
    </source>
</evidence>
<dbReference type="EC" id="2.7.11.1" evidence="1"/>
<keyword evidence="3" id="KW-0808">Transferase</keyword>
<evidence type="ECO:0000256" key="1">
    <source>
        <dbReference type="ARBA" id="ARBA00012513"/>
    </source>
</evidence>
<feature type="region of interest" description="Disordered" evidence="9">
    <location>
        <begin position="255"/>
        <end position="295"/>
    </location>
</feature>
<dbReference type="InterPro" id="IPR018934">
    <property type="entry name" value="RIO_dom"/>
</dbReference>
<dbReference type="GO" id="GO:0005524">
    <property type="term" value="F:ATP binding"/>
    <property type="evidence" value="ECO:0007669"/>
    <property type="project" value="UniProtKB-KW"/>
</dbReference>
<dbReference type="SUPFAM" id="SSF56112">
    <property type="entry name" value="Protein kinase-like (PK-like)"/>
    <property type="match status" value="1"/>
</dbReference>
<keyword evidence="5" id="KW-0418">Kinase</keyword>